<comment type="similarity">
    <text evidence="5">Belongs to the purine/pyrimidine phosphoribosyltransferase family. PurR subfamily.</text>
</comment>
<dbReference type="STRING" id="857293.CAAU_0641"/>
<keyword evidence="9" id="KW-1185">Reference proteome</keyword>
<dbReference type="Proteomes" id="UP000007652">
    <property type="component" value="Unassembled WGS sequence"/>
</dbReference>
<sequence>MERLNRKERVAAILKILSDNPNKVISLSFFQENFSMARSTLSEDVTILKKVVEDIGVGSVETVAGPTGGVRFVPSLREEDRQSFLKELCESLKNKDRIMPGGFLYTNDLIFSPEITNKLGIIFASYFRDKEPDYVLTVETKGIPIAMMTARYLNVPLVIVRRENKGAEGPTVSINYVSGSKRQIQTMSLPKRAVKKGSKVVFIDDFMRAGGTAKGIIKLMEEFESKVVGVGVFIEAKTEKKLVQDYISLLILNNVDEEREIIDVKLKNN</sequence>
<name>I7LFS0_9CLOT</name>
<organism evidence="8 9">
    <name type="scientific">Caloramator australicus RC3</name>
    <dbReference type="NCBI Taxonomy" id="857293"/>
    <lineage>
        <taxon>Bacteria</taxon>
        <taxon>Bacillati</taxon>
        <taxon>Bacillota</taxon>
        <taxon>Clostridia</taxon>
        <taxon>Eubacteriales</taxon>
        <taxon>Clostridiaceae</taxon>
        <taxon>Caloramator</taxon>
    </lineage>
</organism>
<dbReference type="GO" id="GO:0003677">
    <property type="term" value="F:DNA binding"/>
    <property type="evidence" value="ECO:0007669"/>
    <property type="project" value="UniProtKB-KW"/>
</dbReference>
<dbReference type="AlphaFoldDB" id="I7LFS0"/>
<keyword evidence="4" id="KW-0804">Transcription</keyword>
<dbReference type="InterPro" id="IPR000836">
    <property type="entry name" value="PRTase_dom"/>
</dbReference>
<dbReference type="PANTHER" id="PTHR43864">
    <property type="entry name" value="HYPOXANTHINE/GUANINE PHOSPHORIBOSYLTRANSFERASE"/>
    <property type="match status" value="1"/>
</dbReference>
<dbReference type="InterPro" id="IPR050118">
    <property type="entry name" value="Pur/Pyrimidine_PRTase"/>
</dbReference>
<dbReference type="SUPFAM" id="SSF46785">
    <property type="entry name" value="Winged helix' DNA-binding domain"/>
    <property type="match status" value="1"/>
</dbReference>
<dbReference type="InterPro" id="IPR036390">
    <property type="entry name" value="WH_DNA-bd_sf"/>
</dbReference>
<reference evidence="8 9" key="1">
    <citation type="journal article" date="2011" name="J. Bacteriol.">
        <title>Draft genome sequence of Caloramator australicus strain RC3T, a thermoanaerobe from the Great Artesian Basin of Australia.</title>
        <authorList>
            <person name="Ogg C.D."/>
            <person name="Patel B.K.C."/>
        </authorList>
    </citation>
    <scope>NUCLEOTIDE SEQUENCE [LARGE SCALE GENOMIC DNA]</scope>
    <source>
        <strain evidence="8 9">RC3</strain>
    </source>
</reference>
<dbReference type="EMBL" id="CAKP01000027">
    <property type="protein sequence ID" value="CCJ32725.1"/>
    <property type="molecule type" value="Genomic_DNA"/>
</dbReference>
<dbReference type="NCBIfam" id="TIGR01743">
    <property type="entry name" value="purR_Bsub"/>
    <property type="match status" value="1"/>
</dbReference>
<dbReference type="InterPro" id="IPR029057">
    <property type="entry name" value="PRTase-like"/>
</dbReference>
<evidence type="ECO:0000313" key="9">
    <source>
        <dbReference type="Proteomes" id="UP000007652"/>
    </source>
</evidence>
<evidence type="ECO:0000256" key="2">
    <source>
        <dbReference type="ARBA" id="ARBA00023015"/>
    </source>
</evidence>
<evidence type="ECO:0000259" key="7">
    <source>
        <dbReference type="Pfam" id="PF09182"/>
    </source>
</evidence>
<comment type="caution">
    <text evidence="8">The sequence shown here is derived from an EMBL/GenBank/DDBJ whole genome shotgun (WGS) entry which is preliminary data.</text>
</comment>
<feature type="domain" description="Phosphoribosyltransferase" evidence="6">
    <location>
        <begin position="118"/>
        <end position="266"/>
    </location>
</feature>
<evidence type="ECO:0000256" key="3">
    <source>
        <dbReference type="ARBA" id="ARBA00023125"/>
    </source>
</evidence>
<dbReference type="InterPro" id="IPR010078">
    <property type="entry name" value="PurR_Bsub"/>
</dbReference>
<dbReference type="Gene3D" id="3.40.50.2020">
    <property type="match status" value="1"/>
</dbReference>
<comment type="subunit">
    <text evidence="1">Homodimer.</text>
</comment>
<feature type="domain" description="Bacterial purine repressor N-terminal" evidence="7">
    <location>
        <begin position="6"/>
        <end position="74"/>
    </location>
</feature>
<protein>
    <submittedName>
        <fullName evidence="8">Pur operon repressor</fullName>
    </submittedName>
</protein>
<accession>I7LFS0</accession>
<dbReference type="eggNOG" id="COG0503">
    <property type="taxonomic scope" value="Bacteria"/>
</dbReference>
<dbReference type="GO" id="GO:0045892">
    <property type="term" value="P:negative regulation of DNA-templated transcription"/>
    <property type="evidence" value="ECO:0007669"/>
    <property type="project" value="InterPro"/>
</dbReference>
<dbReference type="Pfam" id="PF09182">
    <property type="entry name" value="PuR_N"/>
    <property type="match status" value="1"/>
</dbReference>
<dbReference type="InterPro" id="IPR015265">
    <property type="entry name" value="PuR_N"/>
</dbReference>
<dbReference type="GO" id="GO:0045982">
    <property type="term" value="P:negative regulation of purine nucleobase metabolic process"/>
    <property type="evidence" value="ECO:0007669"/>
    <property type="project" value="InterPro"/>
</dbReference>
<keyword evidence="3" id="KW-0238">DNA-binding</keyword>
<evidence type="ECO:0000259" key="6">
    <source>
        <dbReference type="Pfam" id="PF00156"/>
    </source>
</evidence>
<dbReference type="InterPro" id="IPR036388">
    <property type="entry name" value="WH-like_DNA-bd_sf"/>
</dbReference>
<evidence type="ECO:0000313" key="8">
    <source>
        <dbReference type="EMBL" id="CCJ32725.1"/>
    </source>
</evidence>
<evidence type="ECO:0000256" key="5">
    <source>
        <dbReference type="ARBA" id="ARBA00049656"/>
    </source>
</evidence>
<dbReference type="Pfam" id="PF00156">
    <property type="entry name" value="Pribosyltran"/>
    <property type="match status" value="1"/>
</dbReference>
<dbReference type="PANTHER" id="PTHR43864:SF2">
    <property type="entry name" value="PUR OPERON REPRESSOR"/>
    <property type="match status" value="1"/>
</dbReference>
<dbReference type="SUPFAM" id="SSF53271">
    <property type="entry name" value="PRTase-like"/>
    <property type="match status" value="1"/>
</dbReference>
<dbReference type="CDD" id="cd06223">
    <property type="entry name" value="PRTases_typeI"/>
    <property type="match status" value="1"/>
</dbReference>
<gene>
    <name evidence="8" type="ORF">CAAU_0641</name>
</gene>
<dbReference type="OrthoDB" id="4213751at2"/>
<proteinExistence type="inferred from homology"/>
<dbReference type="Gene3D" id="1.10.10.10">
    <property type="entry name" value="Winged helix-like DNA-binding domain superfamily/Winged helix DNA-binding domain"/>
    <property type="match status" value="1"/>
</dbReference>
<evidence type="ECO:0000256" key="4">
    <source>
        <dbReference type="ARBA" id="ARBA00023163"/>
    </source>
</evidence>
<evidence type="ECO:0000256" key="1">
    <source>
        <dbReference type="ARBA" id="ARBA00011738"/>
    </source>
</evidence>
<keyword evidence="2" id="KW-0805">Transcription regulation</keyword>
<dbReference type="RefSeq" id="WP_008908003.1">
    <property type="nucleotide sequence ID" value="NZ_CAKP01000027.1"/>
</dbReference>